<evidence type="ECO:0000313" key="1">
    <source>
        <dbReference type="Ensembl" id="ENSOARP00020052748.1"/>
    </source>
</evidence>
<accession>A0AC11E6Q5</accession>
<reference evidence="1" key="1">
    <citation type="submission" date="2020-11" db="EMBL/GenBank/DDBJ databases">
        <authorList>
            <person name="Davenport K.M."/>
            <person name="Bickhart D.M."/>
            <person name="Smith T.P.L."/>
            <person name="Murdoch B.M."/>
            <person name="Rosen B.D."/>
        </authorList>
    </citation>
    <scope>NUCLEOTIDE SEQUENCE [LARGE SCALE GENOMIC DNA]</scope>
    <source>
        <strain evidence="1">OAR_USU_Benz2616</strain>
    </source>
</reference>
<gene>
    <name evidence="1" type="primary">PCID2</name>
</gene>
<reference evidence="1" key="3">
    <citation type="submission" date="2025-09" db="UniProtKB">
        <authorList>
            <consortium name="Ensembl"/>
        </authorList>
    </citation>
    <scope>IDENTIFICATION</scope>
</reference>
<organism evidence="1">
    <name type="scientific">Ovis aries</name>
    <name type="common">Sheep</name>
    <dbReference type="NCBI Taxonomy" id="9940"/>
    <lineage>
        <taxon>Eukaryota</taxon>
        <taxon>Metazoa</taxon>
        <taxon>Chordata</taxon>
        <taxon>Craniata</taxon>
        <taxon>Vertebrata</taxon>
        <taxon>Euteleostomi</taxon>
        <taxon>Mammalia</taxon>
        <taxon>Eutheria</taxon>
        <taxon>Laurasiatheria</taxon>
        <taxon>Artiodactyla</taxon>
        <taxon>Ruminantia</taxon>
        <taxon>Pecora</taxon>
        <taxon>Bovidae</taxon>
        <taxon>Caprinae</taxon>
        <taxon>Ovis</taxon>
    </lineage>
</organism>
<reference evidence="1" key="2">
    <citation type="submission" date="2025-08" db="UniProtKB">
        <authorList>
            <consortium name="Ensembl"/>
        </authorList>
    </citation>
    <scope>IDENTIFICATION</scope>
</reference>
<sequence length="408" mass="45472">MAHITINQYLQQVCEAIDTRDGASLAELVSFKHPHVANPRLQMASPEEKCQQVLEPPYDEMFAAHLRCTYAVGNHDFVEAYKCQTVIVQSFLRAFQAHKEENWALPVMYAVALDLRIFANNADQQLAKKGKSKLGDMLEKAAELLMGCFRVCASDTRAGIEDSKKWGMLFLVNQLFKIYFKINKLHLCKPLIRAIDSSNLRDGYSTAQRVTYRYYVGRKAMFDSDFKQGAPVPPGSRGSRAPSCLLVRRQRRCPLRPGSVAPTPSRFYKGKSHLRFLLGTRSLSRSPLCPFLGEGPMHVCPTCGPRSASPWPQQVLSAQDVGTGRLVARLQPRGPCPCAGTELGTCGWGRRVSAASELPFLEAVLGGLCPSLSQDREAVDFLFLKVWSGQYVVVLYDSLRSDFLNSFP</sequence>
<name>A0AC11E6Q5_SHEEP</name>
<proteinExistence type="predicted"/>
<dbReference type="Ensembl" id="ENSOART00020081600.1">
    <property type="protein sequence ID" value="ENSOARP00020052748.1"/>
    <property type="gene ID" value="ENSOARG00020006389.2"/>
</dbReference>
<protein>
    <submittedName>
        <fullName evidence="1">PCI domain containing 2</fullName>
    </submittedName>
</protein>